<evidence type="ECO:0000313" key="1">
    <source>
        <dbReference type="EMBL" id="MBB6440115.1"/>
    </source>
</evidence>
<evidence type="ECO:0000313" key="2">
    <source>
        <dbReference type="Proteomes" id="UP000540423"/>
    </source>
</evidence>
<accession>A0A7X0LTA0</accession>
<reference evidence="1 2" key="1">
    <citation type="submission" date="2020-08" db="EMBL/GenBank/DDBJ databases">
        <title>Genomic Encyclopedia of Type Strains, Phase IV (KMG-IV): sequencing the most valuable type-strain genomes for metagenomic binning, comparative biology and taxonomic classification.</title>
        <authorList>
            <person name="Goeker M."/>
        </authorList>
    </citation>
    <scope>NUCLEOTIDE SEQUENCE [LARGE SCALE GENOMIC DNA]</scope>
    <source>
        <strain evidence="1 2">DSM 40141</strain>
    </source>
</reference>
<organism evidence="1 2">
    <name type="scientific">Streptomyces candidus</name>
    <dbReference type="NCBI Taxonomy" id="67283"/>
    <lineage>
        <taxon>Bacteria</taxon>
        <taxon>Bacillati</taxon>
        <taxon>Actinomycetota</taxon>
        <taxon>Actinomycetes</taxon>
        <taxon>Kitasatosporales</taxon>
        <taxon>Streptomycetaceae</taxon>
        <taxon>Streptomyces</taxon>
    </lineage>
</organism>
<comment type="caution">
    <text evidence="1">The sequence shown here is derived from an EMBL/GenBank/DDBJ whole genome shotgun (WGS) entry which is preliminary data.</text>
</comment>
<dbReference type="RefSeq" id="WP_185036577.1">
    <property type="nucleotide sequence ID" value="NZ_BNBN01000060.1"/>
</dbReference>
<dbReference type="EMBL" id="JACHEM010000038">
    <property type="protein sequence ID" value="MBB6440115.1"/>
    <property type="molecule type" value="Genomic_DNA"/>
</dbReference>
<name>A0A7X0LTA0_9ACTN</name>
<sequence>MNETPASGRIPLRPGSDGRPYIEAELVVDLLRAMARTHRNLADDPDCDLLTAAAAIDQEADALSVNVMLHTR</sequence>
<keyword evidence="2" id="KW-1185">Reference proteome</keyword>
<proteinExistence type="predicted"/>
<dbReference type="AlphaFoldDB" id="A0A7X0LTA0"/>
<dbReference type="Proteomes" id="UP000540423">
    <property type="component" value="Unassembled WGS sequence"/>
</dbReference>
<gene>
    <name evidence="1" type="ORF">HNQ79_006628</name>
</gene>
<protein>
    <submittedName>
        <fullName evidence="1">Uncharacterized protein</fullName>
    </submittedName>
</protein>